<sequence>MIIDLTSNDWWREFVFWRRRGHEKLAFDYLRVNQDPEYFEILIAMIARRKYGKKLKIGDCIRLDTIAVKWSWEMEKEFNNPDLPNVLRSVVQ</sequence>
<accession>A0A6C0CJ05</accession>
<evidence type="ECO:0000313" key="1">
    <source>
        <dbReference type="EMBL" id="QHT03860.1"/>
    </source>
</evidence>
<organism evidence="1">
    <name type="scientific">viral metagenome</name>
    <dbReference type="NCBI Taxonomy" id="1070528"/>
    <lineage>
        <taxon>unclassified sequences</taxon>
        <taxon>metagenomes</taxon>
        <taxon>organismal metagenomes</taxon>
    </lineage>
</organism>
<dbReference type="EMBL" id="MN739420">
    <property type="protein sequence ID" value="QHT03860.1"/>
    <property type="molecule type" value="Genomic_DNA"/>
</dbReference>
<reference evidence="1" key="1">
    <citation type="journal article" date="2020" name="Nature">
        <title>Giant virus diversity and host interactions through global metagenomics.</title>
        <authorList>
            <person name="Schulz F."/>
            <person name="Roux S."/>
            <person name="Paez-Espino D."/>
            <person name="Jungbluth S."/>
            <person name="Walsh D.A."/>
            <person name="Denef V.J."/>
            <person name="McMahon K.D."/>
            <person name="Konstantinidis K.T."/>
            <person name="Eloe-Fadrosh E.A."/>
            <person name="Kyrpides N.C."/>
            <person name="Woyke T."/>
        </authorList>
    </citation>
    <scope>NUCLEOTIDE SEQUENCE</scope>
    <source>
        <strain evidence="1">GVMAG-M-3300021137-6</strain>
    </source>
</reference>
<protein>
    <submittedName>
        <fullName evidence="1">Uncharacterized protein</fullName>
    </submittedName>
</protein>
<name>A0A6C0CJ05_9ZZZZ</name>
<dbReference type="AlphaFoldDB" id="A0A6C0CJ05"/>
<proteinExistence type="predicted"/>